<comment type="subcellular location">
    <subcellularLocation>
        <location evidence="1 10">Cell outer membrane</location>
        <topology evidence="1 10">Multi-pass membrane protein</topology>
    </subcellularLocation>
</comment>
<evidence type="ECO:0000256" key="6">
    <source>
        <dbReference type="ARBA" id="ARBA00023077"/>
    </source>
</evidence>
<comment type="caution">
    <text evidence="15">The sequence shown here is derived from an EMBL/GenBank/DDBJ whole genome shotgun (WGS) entry which is preliminary data.</text>
</comment>
<feature type="chain" id="PRO_5036766770" evidence="12">
    <location>
        <begin position="23"/>
        <end position="980"/>
    </location>
</feature>
<organism evidence="15 16">
    <name type="scientific">Inhella proteolytica</name>
    <dbReference type="NCBI Taxonomy" id="2795029"/>
    <lineage>
        <taxon>Bacteria</taxon>
        <taxon>Pseudomonadati</taxon>
        <taxon>Pseudomonadota</taxon>
        <taxon>Betaproteobacteria</taxon>
        <taxon>Burkholderiales</taxon>
        <taxon>Sphaerotilaceae</taxon>
        <taxon>Inhella</taxon>
    </lineage>
</organism>
<dbReference type="RefSeq" id="WP_198111143.1">
    <property type="nucleotide sequence ID" value="NZ_JAEDAK010000006.1"/>
</dbReference>
<protein>
    <submittedName>
        <fullName evidence="15">TonB-dependent receptor</fullName>
    </submittedName>
</protein>
<evidence type="ECO:0000256" key="2">
    <source>
        <dbReference type="ARBA" id="ARBA00009810"/>
    </source>
</evidence>
<keyword evidence="3 10" id="KW-0813">Transport</keyword>
<evidence type="ECO:0000256" key="9">
    <source>
        <dbReference type="ARBA" id="ARBA00023237"/>
    </source>
</evidence>
<evidence type="ECO:0000313" key="15">
    <source>
        <dbReference type="EMBL" id="MBH9577373.1"/>
    </source>
</evidence>
<dbReference type="InterPro" id="IPR012910">
    <property type="entry name" value="Plug_dom"/>
</dbReference>
<comment type="similarity">
    <text evidence="2 10 11">Belongs to the TonB-dependent receptor family.</text>
</comment>
<sequence>MSFKKSLIPLAVLAMTQQMVLAQDAAKLERVEVTGSLIKRTDKETPAVVQTITAEQIRKSGFGTVEELLRANSAIDSAGSIQDGAATGFVNGLATASLRGMGAQGTLVLVNGRRIAPAANVDVNFGRGTLLNINTIPKSAIERIEVLKDGASALYGSDAIAGVINYILKKEFNGLDASASFGSADDGVGQTANASIAYGLGSLEDKGFSLYGGIDVSKRDRVMHSELKDKGLYDHYNAYRNLNGETTRFTPDSIASRWANYYRVPPSLTGSTPLDGRNVANNDVSGANYLGTMPGCPAELTVGQGVANRPAGFTNAQASLRTGSCRYVLDDKAEAVSDQDRISGQLRANLKLGSSWTGYADLMLGRTKSTSLNAERAITTTLASQQVPLVIITPKLDGSLAQRGGIVLPVTHPDNPTRGTANPQPVQLMYRFHDLPALDINEQTATRFALGAEGSLGAWDIDTALLYSRMDNKRTQKNRVRSSLLDASIAAGTYRFNGEVNTAAAIASVAQDAINDGDSSILSVDVRAGRELFAMAGGQASLAVGAEARREEFNANADANYLAGDYVGLVANLASGKRNAYAAFGELSLPVVKALEVQAALRFENYSDFGSSTTGKLGFKWNLLPQFLIMRGTASTGFRAPAISQIGNASTVSFNNFQDKRYFDPIRCNTSNAANPVSRADPPDLRDCNLLNFTQGVPLAQRPGNLPTMIAANPDLKPETSKAASVGFVFSPTRNFDAGLSYWYIERNKEIRLQRSSDILDAYLANPANSAQIVRNPNPGTWLPGQANSGPILAVIRKYDNFNFTKTAGLDFDLNARFPTQEIGRFTLAVNGTLTKRFDEQILAGTAPRDLLGSSTSEVPKLKGNVRLGWDVGAWSSWVRHNHTSQLARIGTTEPCLSSSSAAGVYRRENGSCYVGAERSWDMGVSYTGFKNWVLAANVLNLTDDYGRSIDIPSSFNFWDSGTASQIGRRYNVSVSYKMD</sequence>
<keyword evidence="9 10" id="KW-0998">Cell outer membrane</keyword>
<dbReference type="AlphaFoldDB" id="A0A931J269"/>
<evidence type="ECO:0000256" key="11">
    <source>
        <dbReference type="RuleBase" id="RU003357"/>
    </source>
</evidence>
<keyword evidence="12" id="KW-0732">Signal</keyword>
<accession>A0A931J269</accession>
<dbReference type="Gene3D" id="2.170.130.10">
    <property type="entry name" value="TonB-dependent receptor, plug domain"/>
    <property type="match status" value="1"/>
</dbReference>
<evidence type="ECO:0000259" key="14">
    <source>
        <dbReference type="Pfam" id="PF07715"/>
    </source>
</evidence>
<dbReference type="InterPro" id="IPR000531">
    <property type="entry name" value="Beta-barrel_TonB"/>
</dbReference>
<feature type="domain" description="TonB-dependent receptor-like beta-barrel" evidence="13">
    <location>
        <begin position="440"/>
        <end position="942"/>
    </location>
</feature>
<gene>
    <name evidence="15" type="ORF">I7X39_10725</name>
</gene>
<dbReference type="InterPro" id="IPR039426">
    <property type="entry name" value="TonB-dep_rcpt-like"/>
</dbReference>
<keyword evidence="7 10" id="KW-0472">Membrane</keyword>
<evidence type="ECO:0000256" key="7">
    <source>
        <dbReference type="ARBA" id="ARBA00023136"/>
    </source>
</evidence>
<keyword evidence="8 15" id="KW-0675">Receptor</keyword>
<evidence type="ECO:0000256" key="10">
    <source>
        <dbReference type="PROSITE-ProRule" id="PRU01360"/>
    </source>
</evidence>
<dbReference type="InterPro" id="IPR036942">
    <property type="entry name" value="Beta-barrel_TonB_sf"/>
</dbReference>
<evidence type="ECO:0000256" key="3">
    <source>
        <dbReference type="ARBA" id="ARBA00022448"/>
    </source>
</evidence>
<dbReference type="Pfam" id="PF07715">
    <property type="entry name" value="Plug"/>
    <property type="match status" value="1"/>
</dbReference>
<proteinExistence type="inferred from homology"/>
<evidence type="ECO:0000256" key="8">
    <source>
        <dbReference type="ARBA" id="ARBA00023170"/>
    </source>
</evidence>
<dbReference type="Pfam" id="PF00593">
    <property type="entry name" value="TonB_dep_Rec_b-barrel"/>
    <property type="match status" value="1"/>
</dbReference>
<dbReference type="SUPFAM" id="SSF56935">
    <property type="entry name" value="Porins"/>
    <property type="match status" value="1"/>
</dbReference>
<keyword evidence="5 10" id="KW-0812">Transmembrane</keyword>
<keyword evidence="6 11" id="KW-0798">TonB box</keyword>
<dbReference type="PANTHER" id="PTHR47234">
    <property type="match status" value="1"/>
</dbReference>
<evidence type="ECO:0000256" key="12">
    <source>
        <dbReference type="SAM" id="SignalP"/>
    </source>
</evidence>
<dbReference type="Proteomes" id="UP000613266">
    <property type="component" value="Unassembled WGS sequence"/>
</dbReference>
<dbReference type="InterPro" id="IPR037066">
    <property type="entry name" value="Plug_dom_sf"/>
</dbReference>
<evidence type="ECO:0000313" key="16">
    <source>
        <dbReference type="Proteomes" id="UP000613266"/>
    </source>
</evidence>
<dbReference type="Gene3D" id="2.40.170.20">
    <property type="entry name" value="TonB-dependent receptor, beta-barrel domain"/>
    <property type="match status" value="1"/>
</dbReference>
<keyword evidence="16" id="KW-1185">Reference proteome</keyword>
<dbReference type="PANTHER" id="PTHR47234:SF2">
    <property type="entry name" value="TONB-DEPENDENT RECEPTOR"/>
    <property type="match status" value="1"/>
</dbReference>
<evidence type="ECO:0000259" key="13">
    <source>
        <dbReference type="Pfam" id="PF00593"/>
    </source>
</evidence>
<evidence type="ECO:0000256" key="1">
    <source>
        <dbReference type="ARBA" id="ARBA00004571"/>
    </source>
</evidence>
<name>A0A931J269_9BURK</name>
<dbReference type="PROSITE" id="PS52016">
    <property type="entry name" value="TONB_DEPENDENT_REC_3"/>
    <property type="match status" value="1"/>
</dbReference>
<dbReference type="GO" id="GO:0009279">
    <property type="term" value="C:cell outer membrane"/>
    <property type="evidence" value="ECO:0007669"/>
    <property type="project" value="UniProtKB-SubCell"/>
</dbReference>
<feature type="domain" description="TonB-dependent receptor plug" evidence="14">
    <location>
        <begin position="43"/>
        <end position="163"/>
    </location>
</feature>
<keyword evidence="4 10" id="KW-1134">Transmembrane beta strand</keyword>
<dbReference type="EMBL" id="JAEDAK010000006">
    <property type="protein sequence ID" value="MBH9577373.1"/>
    <property type="molecule type" value="Genomic_DNA"/>
</dbReference>
<reference evidence="15" key="1">
    <citation type="submission" date="2020-12" db="EMBL/GenBank/DDBJ databases">
        <title>The genome sequence of Inhella sp. 1Y17.</title>
        <authorList>
            <person name="Liu Y."/>
        </authorList>
    </citation>
    <scope>NUCLEOTIDE SEQUENCE</scope>
    <source>
        <strain evidence="15">1Y17</strain>
    </source>
</reference>
<feature type="signal peptide" evidence="12">
    <location>
        <begin position="1"/>
        <end position="22"/>
    </location>
</feature>
<evidence type="ECO:0000256" key="5">
    <source>
        <dbReference type="ARBA" id="ARBA00022692"/>
    </source>
</evidence>
<evidence type="ECO:0000256" key="4">
    <source>
        <dbReference type="ARBA" id="ARBA00022452"/>
    </source>
</evidence>